<reference evidence="2 3" key="1">
    <citation type="submission" date="2016-11" db="EMBL/GenBank/DDBJ databases">
        <authorList>
            <person name="Jaros S."/>
            <person name="Januszkiewicz K."/>
            <person name="Wedrychowicz H."/>
        </authorList>
    </citation>
    <scope>NUCLEOTIDE SEQUENCE [LARGE SCALE GENOMIC DNA]</scope>
    <source>
        <strain evidence="2 3">DSM 26897</strain>
    </source>
</reference>
<feature type="signal peptide" evidence="1">
    <location>
        <begin position="1"/>
        <end position="23"/>
    </location>
</feature>
<sequence>MTSFKSIMAALLLTATAGLSTQAQSNSEANLQSPPRNIVKFNLAGLAARNYQLQYERVLSRRISLALSYRTMPKGSVPFKSKLLNLVDDQNFTDAVTNLEISGTALTPEVRIYLGKGYGQGFYIAPFYRNASFDATGAKISFETLPGKEESISLAGKTKTNSGGILFGAQWGLGKHVSLDWWILGPHIGTGKADLVGVPSKTLTAYEQERLRQELDNMDFPLKNVSYTVGPNRTDVKLDGTLGGVRAGLSLGVRF</sequence>
<keyword evidence="3" id="KW-1185">Reference proteome</keyword>
<dbReference type="STRING" id="1302690.BUE76_15665"/>
<dbReference type="RefSeq" id="WP_073041529.1">
    <property type="nucleotide sequence ID" value="NZ_FQUO01000004.1"/>
</dbReference>
<dbReference type="EMBL" id="FQUO01000004">
    <property type="protein sequence ID" value="SHF05662.1"/>
    <property type="molecule type" value="Genomic_DNA"/>
</dbReference>
<accession>A0A1M4YJJ6</accession>
<evidence type="ECO:0000313" key="2">
    <source>
        <dbReference type="EMBL" id="SHF05662.1"/>
    </source>
</evidence>
<gene>
    <name evidence="2" type="ORF">SAMN05444008_104298</name>
</gene>
<proteinExistence type="predicted"/>
<name>A0A1M4YJJ6_9BACT</name>
<dbReference type="OrthoDB" id="1118958at2"/>
<feature type="chain" id="PRO_5012612370" description="DUF3575 domain-containing protein" evidence="1">
    <location>
        <begin position="24"/>
        <end position="255"/>
    </location>
</feature>
<dbReference type="InterPro" id="IPR021958">
    <property type="entry name" value="DUF3575"/>
</dbReference>
<evidence type="ECO:0000313" key="3">
    <source>
        <dbReference type="Proteomes" id="UP000184368"/>
    </source>
</evidence>
<protein>
    <recommendedName>
        <fullName evidence="4">DUF3575 domain-containing protein</fullName>
    </recommendedName>
</protein>
<evidence type="ECO:0008006" key="4">
    <source>
        <dbReference type="Google" id="ProtNLM"/>
    </source>
</evidence>
<dbReference type="Pfam" id="PF12099">
    <property type="entry name" value="DUF3575"/>
    <property type="match status" value="1"/>
</dbReference>
<dbReference type="AlphaFoldDB" id="A0A1M4YJJ6"/>
<keyword evidence="1" id="KW-0732">Signal</keyword>
<evidence type="ECO:0000256" key="1">
    <source>
        <dbReference type="SAM" id="SignalP"/>
    </source>
</evidence>
<organism evidence="2 3">
    <name type="scientific">Cnuella takakiae</name>
    <dbReference type="NCBI Taxonomy" id="1302690"/>
    <lineage>
        <taxon>Bacteria</taxon>
        <taxon>Pseudomonadati</taxon>
        <taxon>Bacteroidota</taxon>
        <taxon>Chitinophagia</taxon>
        <taxon>Chitinophagales</taxon>
        <taxon>Chitinophagaceae</taxon>
        <taxon>Cnuella</taxon>
    </lineage>
</organism>
<dbReference type="Proteomes" id="UP000184368">
    <property type="component" value="Unassembled WGS sequence"/>
</dbReference>